<dbReference type="GeneID" id="83620454"/>
<dbReference type="InterPro" id="IPR018060">
    <property type="entry name" value="HTH_AraC"/>
</dbReference>
<dbReference type="Pfam" id="PF14525">
    <property type="entry name" value="AraC_binding_2"/>
    <property type="match status" value="1"/>
</dbReference>
<keyword evidence="3" id="KW-0804">Transcription</keyword>
<dbReference type="GO" id="GO:0043565">
    <property type="term" value="F:sequence-specific DNA binding"/>
    <property type="evidence" value="ECO:0007669"/>
    <property type="project" value="InterPro"/>
</dbReference>
<keyword evidence="1" id="KW-0805">Transcription regulation</keyword>
<dbReference type="PANTHER" id="PTHR46796:SF12">
    <property type="entry name" value="HTH-TYPE DNA-BINDING TRANSCRIPTIONAL ACTIVATOR EUTR"/>
    <property type="match status" value="1"/>
</dbReference>
<organism evidence="5 6">
    <name type="scientific">Rhodococcus aetherivorans</name>
    <dbReference type="NCBI Taxonomy" id="191292"/>
    <lineage>
        <taxon>Bacteria</taxon>
        <taxon>Bacillati</taxon>
        <taxon>Actinomycetota</taxon>
        <taxon>Actinomycetes</taxon>
        <taxon>Mycobacteriales</taxon>
        <taxon>Nocardiaceae</taxon>
        <taxon>Rhodococcus</taxon>
    </lineage>
</organism>
<evidence type="ECO:0000259" key="4">
    <source>
        <dbReference type="PROSITE" id="PS01124"/>
    </source>
</evidence>
<dbReference type="PROSITE" id="PS01124">
    <property type="entry name" value="HTH_ARAC_FAMILY_2"/>
    <property type="match status" value="1"/>
</dbReference>
<dbReference type="RefSeq" id="WP_037201077.1">
    <property type="nucleotide sequence ID" value="NZ_CM002177.1"/>
</dbReference>
<keyword evidence="2" id="KW-0238">DNA-binding</keyword>
<evidence type="ECO:0000313" key="5">
    <source>
        <dbReference type="EMBL" id="UYF95785.1"/>
    </source>
</evidence>
<dbReference type="PANTHER" id="PTHR46796">
    <property type="entry name" value="HTH-TYPE TRANSCRIPTIONAL ACTIVATOR RHAS-RELATED"/>
    <property type="match status" value="1"/>
</dbReference>
<proteinExistence type="predicted"/>
<dbReference type="InterPro" id="IPR050204">
    <property type="entry name" value="AraC_XylS_family_regulators"/>
</dbReference>
<evidence type="ECO:0000256" key="1">
    <source>
        <dbReference type="ARBA" id="ARBA00023015"/>
    </source>
</evidence>
<dbReference type="SUPFAM" id="SSF46689">
    <property type="entry name" value="Homeodomain-like"/>
    <property type="match status" value="1"/>
</dbReference>
<dbReference type="Proteomes" id="UP001163947">
    <property type="component" value="Chromosome"/>
</dbReference>
<accession>A0AA46PC60</accession>
<evidence type="ECO:0000256" key="2">
    <source>
        <dbReference type="ARBA" id="ARBA00023125"/>
    </source>
</evidence>
<gene>
    <name evidence="5" type="ORF">OCS65_08515</name>
</gene>
<evidence type="ECO:0000256" key="3">
    <source>
        <dbReference type="ARBA" id="ARBA00023163"/>
    </source>
</evidence>
<dbReference type="InterPro" id="IPR035418">
    <property type="entry name" value="AraC-bd_2"/>
</dbReference>
<dbReference type="Gene3D" id="1.10.10.60">
    <property type="entry name" value="Homeodomain-like"/>
    <property type="match status" value="1"/>
</dbReference>
<sequence>MRAPESRGFTDWDEVHDVVSQAYFPHQLTLLSRGPAARTSLESTQLGAARLARIGFGVDVSIRSEHPGAYGINIPLTGHLVTAVGRDEVVSAPGLATVCPPDTPTVITRWSSSCEIIGFKVDRDYMQREMDRLLPRPGRQLPAQLDLRAGAGADWLRLVRAVADESLRDNVLLRSGQVAEQLCRAVTTALVLAAAPDDGDGPTGVRPRIVKRVMDAVQQDPARPWTAAEMAELVGVSVRRIQQGFRECVGMTPMEYLADVRLERVHTDLSRSDSSATVSDITVRWGIMHTGRFAAAYRRKFGASPSETLRGGTA</sequence>
<dbReference type="GO" id="GO:0003700">
    <property type="term" value="F:DNA-binding transcription factor activity"/>
    <property type="evidence" value="ECO:0007669"/>
    <property type="project" value="InterPro"/>
</dbReference>
<evidence type="ECO:0000313" key="6">
    <source>
        <dbReference type="Proteomes" id="UP001163947"/>
    </source>
</evidence>
<dbReference type="InterPro" id="IPR009057">
    <property type="entry name" value="Homeodomain-like_sf"/>
</dbReference>
<name>A0AA46PC60_9NOCA</name>
<feature type="domain" description="HTH araC/xylS-type" evidence="4">
    <location>
        <begin position="211"/>
        <end position="311"/>
    </location>
</feature>
<dbReference type="Pfam" id="PF12833">
    <property type="entry name" value="HTH_18"/>
    <property type="match status" value="1"/>
</dbReference>
<protein>
    <submittedName>
        <fullName evidence="5">AraC family transcriptional regulator</fullName>
    </submittedName>
</protein>
<dbReference type="SMART" id="SM00342">
    <property type="entry name" value="HTH_ARAC"/>
    <property type="match status" value="1"/>
</dbReference>
<dbReference type="AlphaFoldDB" id="A0AA46PC60"/>
<dbReference type="InterPro" id="IPR018062">
    <property type="entry name" value="HTH_AraC-typ_CS"/>
</dbReference>
<dbReference type="PROSITE" id="PS00041">
    <property type="entry name" value="HTH_ARAC_FAMILY_1"/>
    <property type="match status" value="1"/>
</dbReference>
<reference evidence="5" key="1">
    <citation type="submission" date="2022-09" db="EMBL/GenBank/DDBJ databases">
        <title>The genome sequence of Rhodococcus aetherivorans N1.</title>
        <authorList>
            <person name="Jiang W."/>
        </authorList>
    </citation>
    <scope>NUCLEOTIDE SEQUENCE</scope>
    <source>
        <strain evidence="5">N1</strain>
    </source>
</reference>
<dbReference type="EMBL" id="CP106982">
    <property type="protein sequence ID" value="UYF95785.1"/>
    <property type="molecule type" value="Genomic_DNA"/>
</dbReference>